<dbReference type="Proteomes" id="UP000599391">
    <property type="component" value="Unassembled WGS sequence"/>
</dbReference>
<dbReference type="AlphaFoldDB" id="A0A8J7L3P8"/>
<protein>
    <submittedName>
        <fullName evidence="1">Uncharacterized protein</fullName>
    </submittedName>
</protein>
<reference evidence="1 2" key="1">
    <citation type="journal article" date="2021" name="Int. J. Syst. Evol. Microbiol.">
        <title>Amazonocrinis nigriterrae gen. nov., sp. nov., Atlanticothrix silvestris gen. nov., sp. nov. and Dendronalium phyllosphericum gen. nov., sp. nov., nostocacean cyanobacteria from Brazilian environments.</title>
        <authorList>
            <person name="Alvarenga D.O."/>
            <person name="Andreote A.P.D."/>
            <person name="Branco L.H.Z."/>
            <person name="Delbaje E."/>
            <person name="Cruz R.B."/>
            <person name="Varani A.M."/>
            <person name="Fiore M.F."/>
        </authorList>
    </citation>
    <scope>NUCLEOTIDE SEQUENCE [LARGE SCALE GENOMIC DNA]</scope>
    <source>
        <strain evidence="1 2">CENA357</strain>
    </source>
</reference>
<proteinExistence type="predicted"/>
<organism evidence="1 2">
    <name type="scientific">Atlanticothrix silvestris CENA357</name>
    <dbReference type="NCBI Taxonomy" id="1725252"/>
    <lineage>
        <taxon>Bacteria</taxon>
        <taxon>Bacillati</taxon>
        <taxon>Cyanobacteriota</taxon>
        <taxon>Cyanophyceae</taxon>
        <taxon>Nostocales</taxon>
        <taxon>Nodulariaceae</taxon>
        <taxon>Atlanticothrix</taxon>
        <taxon>Atlanticothrix silvestris</taxon>
    </lineage>
</organism>
<evidence type="ECO:0000313" key="2">
    <source>
        <dbReference type="Proteomes" id="UP000599391"/>
    </source>
</evidence>
<dbReference type="EMBL" id="JAECZB010000066">
    <property type="protein sequence ID" value="MBH8554199.1"/>
    <property type="molecule type" value="Genomic_DNA"/>
</dbReference>
<evidence type="ECO:0000313" key="1">
    <source>
        <dbReference type="EMBL" id="MBH8554199.1"/>
    </source>
</evidence>
<accession>A0A8J7L3P8</accession>
<dbReference type="RefSeq" id="WP_214440446.1">
    <property type="nucleotide sequence ID" value="NZ_JAECZB010000066.1"/>
</dbReference>
<gene>
    <name evidence="1" type="ORF">I8751_17880</name>
</gene>
<keyword evidence="2" id="KW-1185">Reference proteome</keyword>
<name>A0A8J7L3P8_9CYAN</name>
<sequence length="60" mass="6856">MSSLRASARDKHIEAVRLALQVRTTPLLLEEEMLLDKPFDELTFEDWQRLGVSESELVAA</sequence>
<comment type="caution">
    <text evidence="1">The sequence shown here is derived from an EMBL/GenBank/DDBJ whole genome shotgun (WGS) entry which is preliminary data.</text>
</comment>